<reference evidence="1" key="1">
    <citation type="submission" date="2022-04" db="EMBL/GenBank/DDBJ databases">
        <title>A functionally conserved STORR gene fusion in Papaver species that diverged 16.8 million years ago.</title>
        <authorList>
            <person name="Catania T."/>
        </authorList>
    </citation>
    <scope>NUCLEOTIDE SEQUENCE</scope>
    <source>
        <strain evidence="1">S-188037</strain>
    </source>
</reference>
<proteinExistence type="predicted"/>
<gene>
    <name evidence="1" type="ORF">MKW98_025130</name>
</gene>
<dbReference type="Proteomes" id="UP001202328">
    <property type="component" value="Unassembled WGS sequence"/>
</dbReference>
<keyword evidence="2" id="KW-1185">Reference proteome</keyword>
<name>A0AAD4X661_9MAGN</name>
<organism evidence="1 2">
    <name type="scientific">Papaver atlanticum</name>
    <dbReference type="NCBI Taxonomy" id="357466"/>
    <lineage>
        <taxon>Eukaryota</taxon>
        <taxon>Viridiplantae</taxon>
        <taxon>Streptophyta</taxon>
        <taxon>Embryophyta</taxon>
        <taxon>Tracheophyta</taxon>
        <taxon>Spermatophyta</taxon>
        <taxon>Magnoliopsida</taxon>
        <taxon>Ranunculales</taxon>
        <taxon>Papaveraceae</taxon>
        <taxon>Papaveroideae</taxon>
        <taxon>Papaver</taxon>
    </lineage>
</organism>
<evidence type="ECO:0000313" key="2">
    <source>
        <dbReference type="Proteomes" id="UP001202328"/>
    </source>
</evidence>
<evidence type="ECO:0000313" key="1">
    <source>
        <dbReference type="EMBL" id="KAI3853613.1"/>
    </source>
</evidence>
<dbReference type="AlphaFoldDB" id="A0AAD4X661"/>
<comment type="caution">
    <text evidence="1">The sequence shown here is derived from an EMBL/GenBank/DDBJ whole genome shotgun (WGS) entry which is preliminary data.</text>
</comment>
<accession>A0AAD4X661</accession>
<sequence length="213" mass="23847">MKGGGRGTCAVVLGHGRRDTAAIATCPSLHAYTVMASTTPKLKLLVSVTFKVAWTSPEFHINFYFLLIVDFPVYLNVDITTVVEMRERFHIRGYNLICTIKFIGFMLQVMTDYILRPVVVTDIYFLDCTNTLGDVQLMQLGGFLVLFYPPHPDYTSTTSAAARPVHLHFHVPYCSASHFSIYLPISSILKRCRERFSDPTVIFAGVTLGEGIN</sequence>
<protein>
    <submittedName>
        <fullName evidence="1">Uncharacterized protein</fullName>
    </submittedName>
</protein>
<dbReference type="EMBL" id="JAJJMB010015535">
    <property type="protein sequence ID" value="KAI3853613.1"/>
    <property type="molecule type" value="Genomic_DNA"/>
</dbReference>